<dbReference type="Proteomes" id="UP000660047">
    <property type="component" value="Unassembled WGS sequence"/>
</dbReference>
<accession>A0AAI9K1E5</accession>
<sequence>MLRGGISDPRNKTLMKMFNMIGIGERTGSGILDIYQVWGNEGWAVPVVEESYNPDRTRLTLEFAKKQAGKPNDKKQTTKTEIHREKIRNFLTENELASARAISMVIGLSAERTRVILAKMEDAESVGGNRNRKYKLRTEKQFDKEPPWTEKKKP</sequence>
<comment type="caution">
    <text evidence="2">The sequence shown here is derived from an EMBL/GenBank/DDBJ whole genome shotgun (WGS) entry which is preliminary data.</text>
</comment>
<protein>
    <recommendedName>
        <fullName evidence="4">ATP-dependent DNA helicase RecG C-terminal domain-containing protein</fullName>
    </recommendedName>
</protein>
<dbReference type="EMBL" id="BLYL01000002">
    <property type="protein sequence ID" value="GFO93548.1"/>
    <property type="molecule type" value="Genomic_DNA"/>
</dbReference>
<dbReference type="Gene3D" id="3.30.565.60">
    <property type="match status" value="1"/>
</dbReference>
<organism evidence="2 3">
    <name type="scientific">Coprococcus eutactus</name>
    <dbReference type="NCBI Taxonomy" id="33043"/>
    <lineage>
        <taxon>Bacteria</taxon>
        <taxon>Bacillati</taxon>
        <taxon>Bacillota</taxon>
        <taxon>Clostridia</taxon>
        <taxon>Lachnospirales</taxon>
        <taxon>Lachnospiraceae</taxon>
        <taxon>Coprococcus</taxon>
    </lineage>
</organism>
<evidence type="ECO:0000313" key="2">
    <source>
        <dbReference type="EMBL" id="GFO93548.1"/>
    </source>
</evidence>
<evidence type="ECO:0000313" key="3">
    <source>
        <dbReference type="Proteomes" id="UP000660047"/>
    </source>
</evidence>
<feature type="region of interest" description="Disordered" evidence="1">
    <location>
        <begin position="125"/>
        <end position="154"/>
    </location>
</feature>
<name>A0AAI9K1E5_9FIRM</name>
<dbReference type="AlphaFoldDB" id="A0AAI9K1E5"/>
<feature type="compositionally biased region" description="Basic and acidic residues" evidence="1">
    <location>
        <begin position="136"/>
        <end position="154"/>
    </location>
</feature>
<reference evidence="2" key="1">
    <citation type="submission" date="2020-06" db="EMBL/GenBank/DDBJ databases">
        <title>Characterization of fructooligosaccharide metabolism and fructooligosaccharide-degrading enzymes in human commensal butyrate producers.</title>
        <authorList>
            <person name="Tanno H."/>
            <person name="Fujii T."/>
            <person name="Hirano K."/>
            <person name="Maeno S."/>
            <person name="Tonozuka T."/>
            <person name="Sakamoto M."/>
            <person name="Ohkuma M."/>
            <person name="Tochio T."/>
            <person name="Endo A."/>
        </authorList>
    </citation>
    <scope>NUCLEOTIDE SEQUENCE</scope>
    <source>
        <strain evidence="2">JCM 31265</strain>
    </source>
</reference>
<dbReference type="InterPro" id="IPR038475">
    <property type="entry name" value="RecG_C_sf"/>
</dbReference>
<evidence type="ECO:0008006" key="4">
    <source>
        <dbReference type="Google" id="ProtNLM"/>
    </source>
</evidence>
<gene>
    <name evidence="2" type="ORF">COEU31_05940</name>
</gene>
<evidence type="ECO:0000256" key="1">
    <source>
        <dbReference type="SAM" id="MobiDB-lite"/>
    </source>
</evidence>
<proteinExistence type="predicted"/>